<reference evidence="3 4" key="1">
    <citation type="journal article" date="2014" name="Front. Microbiol.">
        <title>Population and genomic analysis of the genus Halorubrum.</title>
        <authorList>
            <person name="Fullmer M.S."/>
            <person name="Soucy S.M."/>
            <person name="Swithers K.S."/>
            <person name="Makkay A.M."/>
            <person name="Wheeler R."/>
            <person name="Ventosa A."/>
            <person name="Gogarten J.P."/>
            <person name="Papke R.T."/>
        </authorList>
    </citation>
    <scope>NUCLEOTIDE SEQUENCE [LARGE SCALE GENOMIC DNA]</scope>
    <source>
        <strain evidence="3 4">C49</strain>
    </source>
</reference>
<organism evidence="3 4">
    <name type="scientific">Halorubrum persicum</name>
    <dbReference type="NCBI Taxonomy" id="1383844"/>
    <lineage>
        <taxon>Archaea</taxon>
        <taxon>Methanobacteriati</taxon>
        <taxon>Methanobacteriota</taxon>
        <taxon>Stenosarchaea group</taxon>
        <taxon>Halobacteria</taxon>
        <taxon>Halobacteriales</taxon>
        <taxon>Haloferacaceae</taxon>
        <taxon>Halorubrum</taxon>
    </lineage>
</organism>
<keyword evidence="1 3" id="KW-0378">Hydrolase</keyword>
<evidence type="ECO:0000259" key="2">
    <source>
        <dbReference type="SMART" id="SM00849"/>
    </source>
</evidence>
<dbReference type="InterPro" id="IPR001279">
    <property type="entry name" value="Metallo-B-lactamas"/>
</dbReference>
<name>A0A2G1WMD3_9EURY</name>
<dbReference type="SUPFAM" id="SSF56281">
    <property type="entry name" value="Metallo-hydrolase/oxidoreductase"/>
    <property type="match status" value="1"/>
</dbReference>
<dbReference type="Gene3D" id="3.60.15.10">
    <property type="entry name" value="Ribonuclease Z/Hydroxyacylglutathione hydrolase-like"/>
    <property type="match status" value="1"/>
</dbReference>
<evidence type="ECO:0000256" key="1">
    <source>
        <dbReference type="ARBA" id="ARBA00022801"/>
    </source>
</evidence>
<dbReference type="RefSeq" id="WP_099254134.1">
    <property type="nucleotide sequence ID" value="NZ_NHOA01000016.1"/>
</dbReference>
<dbReference type="InterPro" id="IPR036866">
    <property type="entry name" value="RibonucZ/Hydroxyglut_hydro"/>
</dbReference>
<accession>A0A2G1WMD3</accession>
<protein>
    <submittedName>
        <fullName evidence="3">MBL fold metallo-hydrolase</fullName>
    </submittedName>
</protein>
<dbReference type="AlphaFoldDB" id="A0A2G1WMD3"/>
<comment type="caution">
    <text evidence="3">The sequence shown here is derived from an EMBL/GenBank/DDBJ whole genome shotgun (WGS) entry which is preliminary data.</text>
</comment>
<dbReference type="GO" id="GO:0016787">
    <property type="term" value="F:hydrolase activity"/>
    <property type="evidence" value="ECO:0007669"/>
    <property type="project" value="UniProtKB-KW"/>
</dbReference>
<gene>
    <name evidence="3" type="ORF">DJ69_02295</name>
</gene>
<evidence type="ECO:0000313" key="4">
    <source>
        <dbReference type="Proteomes" id="UP000222824"/>
    </source>
</evidence>
<dbReference type="EMBL" id="NHOA01000016">
    <property type="protein sequence ID" value="PHQ40164.1"/>
    <property type="molecule type" value="Genomic_DNA"/>
</dbReference>
<dbReference type="Proteomes" id="UP000222824">
    <property type="component" value="Unassembled WGS sequence"/>
</dbReference>
<dbReference type="PANTHER" id="PTHR43546:SF9">
    <property type="entry name" value="L-ASCORBATE-6-PHOSPHATE LACTONASE ULAG-RELATED"/>
    <property type="match status" value="1"/>
</dbReference>
<dbReference type="InterPro" id="IPR050114">
    <property type="entry name" value="UPF0173_UPF0282_UlaG_hydrolase"/>
</dbReference>
<evidence type="ECO:0000313" key="3">
    <source>
        <dbReference type="EMBL" id="PHQ40164.1"/>
    </source>
</evidence>
<dbReference type="PANTHER" id="PTHR43546">
    <property type="entry name" value="UPF0173 METAL-DEPENDENT HYDROLASE MJ1163-RELATED"/>
    <property type="match status" value="1"/>
</dbReference>
<feature type="domain" description="Metallo-beta-lactamase" evidence="2">
    <location>
        <begin position="29"/>
        <end position="234"/>
    </location>
</feature>
<dbReference type="Pfam" id="PF12706">
    <property type="entry name" value="Lactamase_B_2"/>
    <property type="match status" value="1"/>
</dbReference>
<sequence length="288" mass="32168">MITSTWSDWFVREEIEGADPSGMSVWFLGCNGFVVRTAETTLYVDPYFGTGEHRRYAIRMCPVPMDPTDATKCDAVLATHEHTDHLHPPSFEPLLDTGANLYGPPAALDTLSEESEGPPQTQYRRVVPDDKLTIGDISVYVRGATDPDSHQPVSYVFEHKDEVFFHGGDSRPTHTFDDIGREFDIDLGALAFGSIGHVYHAKTDSSKPENWYMDENAIIKAANQLRLTRLFPTHWNMWKGLEADPSGLTRHATTFSYPKVVEIGSVGDRYNVDKPGKVPPMFAKTSDS</sequence>
<keyword evidence="4" id="KW-1185">Reference proteome</keyword>
<dbReference type="SMART" id="SM00849">
    <property type="entry name" value="Lactamase_B"/>
    <property type="match status" value="1"/>
</dbReference>
<proteinExistence type="predicted"/>